<dbReference type="GO" id="GO:0006289">
    <property type="term" value="P:nucleotide-excision repair"/>
    <property type="evidence" value="ECO:0007669"/>
    <property type="project" value="UniProtKB-UniRule"/>
</dbReference>
<dbReference type="SUPFAM" id="SSF46600">
    <property type="entry name" value="C-terminal UvrC-binding domain of UvrB"/>
    <property type="match status" value="1"/>
</dbReference>
<dbReference type="PROSITE" id="PS50164">
    <property type="entry name" value="GIY_YIG"/>
    <property type="match status" value="1"/>
</dbReference>
<evidence type="ECO:0000256" key="3">
    <source>
        <dbReference type="ARBA" id="ARBA00022769"/>
    </source>
</evidence>
<dbReference type="CDD" id="cd10434">
    <property type="entry name" value="GIY-YIG_UvrC_Cho"/>
    <property type="match status" value="1"/>
</dbReference>
<dbReference type="Gene3D" id="3.30.420.340">
    <property type="entry name" value="UvrC, RNAse H endonuclease domain"/>
    <property type="match status" value="1"/>
</dbReference>
<dbReference type="InterPro" id="IPR001162">
    <property type="entry name" value="UvrC_RNase_H_dom"/>
</dbReference>
<keyword evidence="1 6" id="KW-0963">Cytoplasm</keyword>
<dbReference type="Pfam" id="PF22920">
    <property type="entry name" value="UvrC_RNaseH"/>
    <property type="match status" value="1"/>
</dbReference>
<dbReference type="PROSITE" id="PS50151">
    <property type="entry name" value="UVR"/>
    <property type="match status" value="1"/>
</dbReference>
<dbReference type="GO" id="GO:0009381">
    <property type="term" value="F:excinuclease ABC activity"/>
    <property type="evidence" value="ECO:0007669"/>
    <property type="project" value="UniProtKB-UniRule"/>
</dbReference>
<dbReference type="SUPFAM" id="SSF82771">
    <property type="entry name" value="GIY-YIG endonuclease"/>
    <property type="match status" value="1"/>
</dbReference>
<dbReference type="InterPro" id="IPR047296">
    <property type="entry name" value="GIY-YIG_UvrC_Cho"/>
</dbReference>
<dbReference type="GO" id="GO:0009432">
    <property type="term" value="P:SOS response"/>
    <property type="evidence" value="ECO:0007669"/>
    <property type="project" value="UniProtKB-UniRule"/>
</dbReference>
<dbReference type="GO" id="GO:0003677">
    <property type="term" value="F:DNA binding"/>
    <property type="evidence" value="ECO:0007669"/>
    <property type="project" value="UniProtKB-UniRule"/>
</dbReference>
<keyword evidence="3 6" id="KW-0228">DNA excision</keyword>
<dbReference type="SUPFAM" id="SSF47781">
    <property type="entry name" value="RuvA domain 2-like"/>
    <property type="match status" value="1"/>
</dbReference>
<protein>
    <recommendedName>
        <fullName evidence="6">UvrABC system protein C</fullName>
        <shortName evidence="6">Protein UvrC</shortName>
    </recommendedName>
    <alternativeName>
        <fullName evidence="6">Excinuclease ABC subunit C</fullName>
    </alternativeName>
</protein>
<gene>
    <name evidence="6" type="primary">uvrC</name>
    <name evidence="10" type="ORF">A3E29_03960</name>
</gene>
<dbReference type="AlphaFoldDB" id="A0A1F5PK32"/>
<dbReference type="PROSITE" id="PS50165">
    <property type="entry name" value="UVRC"/>
    <property type="match status" value="1"/>
</dbReference>
<proteinExistence type="inferred from homology"/>
<keyword evidence="2 6" id="KW-0227">DNA damage</keyword>
<dbReference type="InterPro" id="IPR038476">
    <property type="entry name" value="UvrC_RNase_H_dom_sf"/>
</dbReference>
<evidence type="ECO:0000256" key="2">
    <source>
        <dbReference type="ARBA" id="ARBA00022763"/>
    </source>
</evidence>
<name>A0A1F5PK32_9BACT</name>
<dbReference type="PANTHER" id="PTHR30562:SF1">
    <property type="entry name" value="UVRABC SYSTEM PROTEIN C"/>
    <property type="match status" value="1"/>
</dbReference>
<evidence type="ECO:0000256" key="1">
    <source>
        <dbReference type="ARBA" id="ARBA00022490"/>
    </source>
</evidence>
<accession>A0A1F5PK32</accession>
<evidence type="ECO:0000313" key="11">
    <source>
        <dbReference type="Proteomes" id="UP000177682"/>
    </source>
</evidence>
<evidence type="ECO:0000259" key="8">
    <source>
        <dbReference type="PROSITE" id="PS50164"/>
    </source>
</evidence>
<dbReference type="Gene3D" id="4.10.860.10">
    <property type="entry name" value="UVR domain"/>
    <property type="match status" value="1"/>
</dbReference>
<dbReference type="Pfam" id="PF14520">
    <property type="entry name" value="HHH_5"/>
    <property type="match status" value="1"/>
</dbReference>
<evidence type="ECO:0000259" key="9">
    <source>
        <dbReference type="PROSITE" id="PS50165"/>
    </source>
</evidence>
<dbReference type="PANTHER" id="PTHR30562">
    <property type="entry name" value="UVRC/OXIDOREDUCTASE"/>
    <property type="match status" value="1"/>
</dbReference>
<comment type="function">
    <text evidence="6">The UvrABC repair system catalyzes the recognition and processing of DNA lesions. UvrC both incises the 5' and 3' sides of the lesion. The N-terminal half is responsible for the 3' incision and the C-terminal half is responsible for the 5' incision.</text>
</comment>
<dbReference type="GO" id="GO:0005737">
    <property type="term" value="C:cytoplasm"/>
    <property type="evidence" value="ECO:0007669"/>
    <property type="project" value="UniProtKB-SubCell"/>
</dbReference>
<reference evidence="10 11" key="1">
    <citation type="journal article" date="2016" name="Nat. Commun.">
        <title>Thousands of microbial genomes shed light on interconnected biogeochemical processes in an aquifer system.</title>
        <authorList>
            <person name="Anantharaman K."/>
            <person name="Brown C.T."/>
            <person name="Hug L.A."/>
            <person name="Sharon I."/>
            <person name="Castelle C.J."/>
            <person name="Probst A.J."/>
            <person name="Thomas B.C."/>
            <person name="Singh A."/>
            <person name="Wilkins M.J."/>
            <person name="Karaoz U."/>
            <person name="Brodie E.L."/>
            <person name="Williams K.H."/>
            <person name="Hubbard S.S."/>
            <person name="Banfield J.F."/>
        </authorList>
    </citation>
    <scope>NUCLEOTIDE SEQUENCE [LARGE SCALE GENOMIC DNA]</scope>
</reference>
<dbReference type="InterPro" id="IPR036876">
    <property type="entry name" value="UVR_dom_sf"/>
</dbReference>
<organism evidence="10 11">
    <name type="scientific">Candidatus Doudnabacteria bacterium RIFCSPHIGHO2_12_FULL_48_16</name>
    <dbReference type="NCBI Taxonomy" id="1817838"/>
    <lineage>
        <taxon>Bacteria</taxon>
        <taxon>Candidatus Doudnaibacteriota</taxon>
    </lineage>
</organism>
<dbReference type="InterPro" id="IPR010994">
    <property type="entry name" value="RuvA_2-like"/>
</dbReference>
<evidence type="ECO:0000259" key="7">
    <source>
        <dbReference type="PROSITE" id="PS50151"/>
    </source>
</evidence>
<evidence type="ECO:0000313" key="10">
    <source>
        <dbReference type="EMBL" id="OGE90227.1"/>
    </source>
</evidence>
<dbReference type="FunFam" id="3.40.1440.10:FF:000001">
    <property type="entry name" value="UvrABC system protein C"/>
    <property type="match status" value="1"/>
</dbReference>
<keyword evidence="6" id="KW-0742">SOS response</keyword>
<dbReference type="InterPro" id="IPR050066">
    <property type="entry name" value="UvrABC_protein_C"/>
</dbReference>
<keyword evidence="4 6" id="KW-0267">Excision nuclease</keyword>
<dbReference type="InterPro" id="IPR000305">
    <property type="entry name" value="GIY-YIG_endonuc"/>
</dbReference>
<dbReference type="GO" id="GO:0009380">
    <property type="term" value="C:excinuclease repair complex"/>
    <property type="evidence" value="ECO:0007669"/>
    <property type="project" value="InterPro"/>
</dbReference>
<dbReference type="Pfam" id="PF01541">
    <property type="entry name" value="GIY-YIG"/>
    <property type="match status" value="1"/>
</dbReference>
<evidence type="ECO:0000256" key="4">
    <source>
        <dbReference type="ARBA" id="ARBA00022881"/>
    </source>
</evidence>
<dbReference type="SMART" id="SM00465">
    <property type="entry name" value="GIYc"/>
    <property type="match status" value="1"/>
</dbReference>
<evidence type="ECO:0000256" key="6">
    <source>
        <dbReference type="HAMAP-Rule" id="MF_00203"/>
    </source>
</evidence>
<dbReference type="InterPro" id="IPR001943">
    <property type="entry name" value="UVR_dom"/>
</dbReference>
<dbReference type="NCBIfam" id="TIGR00194">
    <property type="entry name" value="uvrC"/>
    <property type="match status" value="1"/>
</dbReference>
<dbReference type="InterPro" id="IPR004791">
    <property type="entry name" value="UvrC"/>
</dbReference>
<sequence>MAANFAQKLTDLPKKPGVYIFKDQAGAVLYVGKAVNLRARVGSYFKQGAEAVRSRIQIMIAQIADLDYVVTDNETESLILENNFIKQLKPKYNVMLRDDKNYLFIKINLQDEIPTIDFEHRITDRKARHFGPYTSGLAIKDTLRLLRRIFPYCANAKIGSKPCFYYHIGKCPGVCFGQISVSDYRENYIKKIIKFLEGRQVEVLQDLQRQMKTAAGRRQFETAAKIRNQIFALNRVLERQKIVYAQKINQDVFSLYQDGAACVNLFIIREGKLIQKENFILDNAKQSSTAEILESFLPRYYLDASSKPKEILLPVKINEEEILSSLQATAKQSQNEIASSSRLIGTPRKDRIKIQTPTRGTKHELIKLGELNAKQYLEAASDKHLLEEARLMSSLRELQRILKLPQLPGRIEAYDISNIQGTNAVGSMVVFDFGRPKKDQYRKFKINKKQTPDDFAMMREMLERRFKKAWSAPDLILIDGGKGQLNAAITALKITNYKFQIPILGLAKRLEEIFLPGRKTPVILPPNSIGLFLLQRIRDEAHRFAVKYHRTLRSRKSLTSVLDSITGVGPNKKRRLLLQFGSAEKIRQASLTELAAIVGGSVAEKIKASL</sequence>
<keyword evidence="5 6" id="KW-0234">DNA repair</keyword>
<dbReference type="Pfam" id="PF02151">
    <property type="entry name" value="UVR"/>
    <property type="match status" value="1"/>
</dbReference>
<dbReference type="InterPro" id="IPR035901">
    <property type="entry name" value="GIY-YIG_endonuc_sf"/>
</dbReference>
<dbReference type="Gene3D" id="3.40.1440.10">
    <property type="entry name" value="GIY-YIG endonuclease"/>
    <property type="match status" value="1"/>
</dbReference>
<comment type="subcellular location">
    <subcellularLocation>
        <location evidence="6">Cytoplasm</location>
    </subcellularLocation>
</comment>
<dbReference type="HAMAP" id="MF_00203">
    <property type="entry name" value="UvrC"/>
    <property type="match status" value="1"/>
</dbReference>
<comment type="caution">
    <text evidence="10">The sequence shown here is derived from an EMBL/GenBank/DDBJ whole genome shotgun (WGS) entry which is preliminary data.</text>
</comment>
<dbReference type="Gene3D" id="1.10.150.20">
    <property type="entry name" value="5' to 3' exonuclease, C-terminal subdomain"/>
    <property type="match status" value="1"/>
</dbReference>
<feature type="domain" description="GIY-YIG" evidence="8">
    <location>
        <begin position="14"/>
        <end position="94"/>
    </location>
</feature>
<dbReference type="Pfam" id="PF08459">
    <property type="entry name" value="UvrC_RNaseH_dom"/>
    <property type="match status" value="1"/>
</dbReference>
<dbReference type="Proteomes" id="UP000177682">
    <property type="component" value="Unassembled WGS sequence"/>
</dbReference>
<feature type="domain" description="UVR" evidence="7">
    <location>
        <begin position="201"/>
        <end position="236"/>
    </location>
</feature>
<comment type="similarity">
    <text evidence="6">Belongs to the UvrC family.</text>
</comment>
<comment type="subunit">
    <text evidence="6">Interacts with UvrB in an incision complex.</text>
</comment>
<evidence type="ECO:0000256" key="5">
    <source>
        <dbReference type="ARBA" id="ARBA00023204"/>
    </source>
</evidence>
<dbReference type="EMBL" id="MFEY01000007">
    <property type="protein sequence ID" value="OGE90227.1"/>
    <property type="molecule type" value="Genomic_DNA"/>
</dbReference>
<feature type="domain" description="UvrC family homology region profile" evidence="9">
    <location>
        <begin position="256"/>
        <end position="488"/>
    </location>
</feature>